<dbReference type="EMBL" id="JBHLUD010000014">
    <property type="protein sequence ID" value="MFC0547683.1"/>
    <property type="molecule type" value="Genomic_DNA"/>
</dbReference>
<organism evidence="2 3">
    <name type="scientific">Kutzneria chonburiensis</name>
    <dbReference type="NCBI Taxonomy" id="1483604"/>
    <lineage>
        <taxon>Bacteria</taxon>
        <taxon>Bacillati</taxon>
        <taxon>Actinomycetota</taxon>
        <taxon>Actinomycetes</taxon>
        <taxon>Pseudonocardiales</taxon>
        <taxon>Pseudonocardiaceae</taxon>
        <taxon>Kutzneria</taxon>
    </lineage>
</organism>
<name>A0ABV6N514_9PSEU</name>
<gene>
    <name evidence="2" type="ORF">ACFFH7_39670</name>
</gene>
<protein>
    <submittedName>
        <fullName evidence="2">VOC family protein</fullName>
    </submittedName>
</protein>
<dbReference type="InterPro" id="IPR029068">
    <property type="entry name" value="Glyas_Bleomycin-R_OHBP_Dase"/>
</dbReference>
<feature type="domain" description="VOC" evidence="1">
    <location>
        <begin position="4"/>
        <end position="115"/>
    </location>
</feature>
<reference evidence="2 3" key="1">
    <citation type="submission" date="2024-09" db="EMBL/GenBank/DDBJ databases">
        <authorList>
            <person name="Sun Q."/>
            <person name="Mori K."/>
        </authorList>
    </citation>
    <scope>NUCLEOTIDE SEQUENCE [LARGE SCALE GENOMIC DNA]</scope>
    <source>
        <strain evidence="2 3">TBRC 1432</strain>
    </source>
</reference>
<keyword evidence="3" id="KW-1185">Reference proteome</keyword>
<accession>A0ABV6N514</accession>
<dbReference type="Gene3D" id="3.10.180.10">
    <property type="entry name" value="2,3-Dihydroxybiphenyl 1,2-Dioxygenase, domain 1"/>
    <property type="match status" value="1"/>
</dbReference>
<proteinExistence type="predicted"/>
<dbReference type="PROSITE" id="PS51819">
    <property type="entry name" value="VOC"/>
    <property type="match status" value="1"/>
</dbReference>
<dbReference type="PANTHER" id="PTHR35908">
    <property type="entry name" value="HYPOTHETICAL FUSION PROTEIN"/>
    <property type="match status" value="1"/>
</dbReference>
<evidence type="ECO:0000313" key="3">
    <source>
        <dbReference type="Proteomes" id="UP001589810"/>
    </source>
</evidence>
<sequence length="117" mass="12891">MALRIRMITIDCVDTRKLAQFWVAALGAEIIHEVDEGAMLVLSSTDNVDIGLQRVDEPRAGKNRLHLDLGTPDRPAEVARLVELGATLVEEFKYPGMAWSVLQDPEGNEFCVGSRNG</sequence>
<dbReference type="CDD" id="cd06587">
    <property type="entry name" value="VOC"/>
    <property type="match status" value="1"/>
</dbReference>
<evidence type="ECO:0000259" key="1">
    <source>
        <dbReference type="PROSITE" id="PS51819"/>
    </source>
</evidence>
<comment type="caution">
    <text evidence="2">The sequence shown here is derived from an EMBL/GenBank/DDBJ whole genome shotgun (WGS) entry which is preliminary data.</text>
</comment>
<dbReference type="PANTHER" id="PTHR35908:SF1">
    <property type="entry name" value="CONSERVED PROTEIN"/>
    <property type="match status" value="1"/>
</dbReference>
<dbReference type="Proteomes" id="UP001589810">
    <property type="component" value="Unassembled WGS sequence"/>
</dbReference>
<evidence type="ECO:0000313" key="2">
    <source>
        <dbReference type="EMBL" id="MFC0547683.1"/>
    </source>
</evidence>
<dbReference type="InterPro" id="IPR037523">
    <property type="entry name" value="VOC_core"/>
</dbReference>
<dbReference type="RefSeq" id="WP_273938462.1">
    <property type="nucleotide sequence ID" value="NZ_CP097263.1"/>
</dbReference>
<dbReference type="SUPFAM" id="SSF54593">
    <property type="entry name" value="Glyoxalase/Bleomycin resistance protein/Dihydroxybiphenyl dioxygenase"/>
    <property type="match status" value="1"/>
</dbReference>
<dbReference type="Pfam" id="PF18029">
    <property type="entry name" value="Glyoxalase_6"/>
    <property type="match status" value="1"/>
</dbReference>
<dbReference type="InterPro" id="IPR041581">
    <property type="entry name" value="Glyoxalase_6"/>
</dbReference>